<dbReference type="InterPro" id="IPR036291">
    <property type="entry name" value="NAD(P)-bd_dom_sf"/>
</dbReference>
<dbReference type="GO" id="GO:0005829">
    <property type="term" value="C:cytosol"/>
    <property type="evidence" value="ECO:0007669"/>
    <property type="project" value="TreeGrafter"/>
</dbReference>
<dbReference type="SUPFAM" id="SSF51735">
    <property type="entry name" value="NAD(P)-binding Rossmann-fold domains"/>
    <property type="match status" value="1"/>
</dbReference>
<name>A0A1G6Y1U1_9RHOB</name>
<dbReference type="OrthoDB" id="9793626at2"/>
<evidence type="ECO:0000256" key="3">
    <source>
        <dbReference type="ARBA" id="ARBA00023027"/>
    </source>
</evidence>
<organism evidence="7 8">
    <name type="scientific">Ruegeria marina</name>
    <dbReference type="NCBI Taxonomy" id="639004"/>
    <lineage>
        <taxon>Bacteria</taxon>
        <taxon>Pseudomonadati</taxon>
        <taxon>Pseudomonadota</taxon>
        <taxon>Alphaproteobacteria</taxon>
        <taxon>Rhodobacterales</taxon>
        <taxon>Roseobacteraceae</taxon>
        <taxon>Ruegeria</taxon>
    </lineage>
</organism>
<feature type="domain" description="D-isomer specific 2-hydroxyacid dehydrogenase NAD-binding" evidence="6">
    <location>
        <begin position="101"/>
        <end position="279"/>
    </location>
</feature>
<dbReference type="InterPro" id="IPR006140">
    <property type="entry name" value="D-isomer_DH_NAD-bd"/>
</dbReference>
<keyword evidence="2 4" id="KW-0560">Oxidoreductase</keyword>
<dbReference type="InterPro" id="IPR006139">
    <property type="entry name" value="D-isomer_2_OHA_DH_cat_dom"/>
</dbReference>
<dbReference type="EMBL" id="FMZV01000011">
    <property type="protein sequence ID" value="SDD84262.1"/>
    <property type="molecule type" value="Genomic_DNA"/>
</dbReference>
<dbReference type="GO" id="GO:0016618">
    <property type="term" value="F:hydroxypyruvate reductase [NAD(P)H] activity"/>
    <property type="evidence" value="ECO:0007669"/>
    <property type="project" value="TreeGrafter"/>
</dbReference>
<dbReference type="AlphaFoldDB" id="A0A1G6Y1U1"/>
<gene>
    <name evidence="7" type="ORF">SAMN04488239_11111</name>
</gene>
<keyword evidence="8" id="KW-1185">Reference proteome</keyword>
<dbReference type="PANTHER" id="PTHR10996">
    <property type="entry name" value="2-HYDROXYACID DEHYDROGENASE-RELATED"/>
    <property type="match status" value="1"/>
</dbReference>
<dbReference type="PANTHER" id="PTHR10996:SF283">
    <property type="entry name" value="GLYOXYLATE_HYDROXYPYRUVATE REDUCTASE B"/>
    <property type="match status" value="1"/>
</dbReference>
<dbReference type="CDD" id="cd05301">
    <property type="entry name" value="GDH"/>
    <property type="match status" value="1"/>
</dbReference>
<protein>
    <submittedName>
        <fullName evidence="7">Lactate dehydrogenase</fullName>
    </submittedName>
</protein>
<reference evidence="8" key="1">
    <citation type="submission" date="2016-10" db="EMBL/GenBank/DDBJ databases">
        <authorList>
            <person name="Varghese N."/>
            <person name="Submissions S."/>
        </authorList>
    </citation>
    <scope>NUCLEOTIDE SEQUENCE [LARGE SCALE GENOMIC DNA]</scope>
    <source>
        <strain evidence="8">CGMCC 1.9108</strain>
    </source>
</reference>
<evidence type="ECO:0000259" key="6">
    <source>
        <dbReference type="Pfam" id="PF02826"/>
    </source>
</evidence>
<keyword evidence="3" id="KW-0520">NAD</keyword>
<evidence type="ECO:0000259" key="5">
    <source>
        <dbReference type="Pfam" id="PF00389"/>
    </source>
</evidence>
<evidence type="ECO:0000313" key="7">
    <source>
        <dbReference type="EMBL" id="SDD84262.1"/>
    </source>
</evidence>
<dbReference type="Proteomes" id="UP000199628">
    <property type="component" value="Unassembled WGS sequence"/>
</dbReference>
<sequence>MTKIVTLSRPLPLPQIEAGGEAVEFVPVSSAADIPAEALAHISTAIDPVDGAFIAGMPEGQRLIANFGVGVDNIDLAAAAARGIVVSNTPVVAEDTADLAFALILGAARRVGENERYLRAGKWSAGEAPPALGIRVHGQALGLVGFGPIAQAVGRRAKGFGMEVLYWNRTRREDAETALGATFVPDLAALLGQSDFVSVHTALVPATRNLINAERIRQMRKGAVLVNTARGGIVDEEALCDALEAGHLGAAGLDVFAGEPQVLPALMERQDVLLTPHIGSATAACRMDMAQCVLGNVVSFLESGSVLTPVKTG</sequence>
<evidence type="ECO:0000256" key="1">
    <source>
        <dbReference type="ARBA" id="ARBA00005854"/>
    </source>
</evidence>
<dbReference type="STRING" id="639004.SAMN04488239_11111"/>
<proteinExistence type="inferred from homology"/>
<dbReference type="RefSeq" id="WP_093033349.1">
    <property type="nucleotide sequence ID" value="NZ_FMZV01000011.1"/>
</dbReference>
<dbReference type="SUPFAM" id="SSF52283">
    <property type="entry name" value="Formate/glycerate dehydrogenase catalytic domain-like"/>
    <property type="match status" value="1"/>
</dbReference>
<evidence type="ECO:0000256" key="2">
    <source>
        <dbReference type="ARBA" id="ARBA00023002"/>
    </source>
</evidence>
<evidence type="ECO:0000313" key="8">
    <source>
        <dbReference type="Proteomes" id="UP000199628"/>
    </source>
</evidence>
<evidence type="ECO:0000256" key="4">
    <source>
        <dbReference type="RuleBase" id="RU003719"/>
    </source>
</evidence>
<dbReference type="Pfam" id="PF02826">
    <property type="entry name" value="2-Hacid_dh_C"/>
    <property type="match status" value="1"/>
</dbReference>
<dbReference type="Pfam" id="PF00389">
    <property type="entry name" value="2-Hacid_dh"/>
    <property type="match status" value="1"/>
</dbReference>
<dbReference type="GO" id="GO:0030267">
    <property type="term" value="F:glyoxylate reductase (NADPH) activity"/>
    <property type="evidence" value="ECO:0007669"/>
    <property type="project" value="TreeGrafter"/>
</dbReference>
<dbReference type="GO" id="GO:0051287">
    <property type="term" value="F:NAD binding"/>
    <property type="evidence" value="ECO:0007669"/>
    <property type="project" value="InterPro"/>
</dbReference>
<dbReference type="FunFam" id="3.40.50.720:FF:000203">
    <property type="entry name" value="D-3-phosphoglycerate dehydrogenase (SerA)"/>
    <property type="match status" value="1"/>
</dbReference>
<comment type="similarity">
    <text evidence="1 4">Belongs to the D-isomer specific 2-hydroxyacid dehydrogenase family.</text>
</comment>
<dbReference type="InterPro" id="IPR029753">
    <property type="entry name" value="D-isomer_DH_CS"/>
</dbReference>
<accession>A0A1G6Y1U1</accession>
<feature type="domain" description="D-isomer specific 2-hydroxyacid dehydrogenase catalytic" evidence="5">
    <location>
        <begin position="36"/>
        <end position="310"/>
    </location>
</feature>
<dbReference type="Gene3D" id="3.40.50.720">
    <property type="entry name" value="NAD(P)-binding Rossmann-like Domain"/>
    <property type="match status" value="2"/>
</dbReference>
<dbReference type="PROSITE" id="PS00671">
    <property type="entry name" value="D_2_HYDROXYACID_DH_3"/>
    <property type="match status" value="1"/>
</dbReference>
<dbReference type="InterPro" id="IPR050223">
    <property type="entry name" value="D-isomer_2-hydroxyacid_DH"/>
</dbReference>